<feature type="domain" description="Carbohydrate kinase PfkB" evidence="3">
    <location>
        <begin position="66"/>
        <end position="353"/>
    </location>
</feature>
<dbReference type="InterPro" id="IPR036390">
    <property type="entry name" value="WH_DNA-bd_sf"/>
</dbReference>
<dbReference type="SUPFAM" id="SSF46785">
    <property type="entry name" value="Winged helix' DNA-binding domain"/>
    <property type="match status" value="1"/>
</dbReference>
<dbReference type="Proteomes" id="UP000539175">
    <property type="component" value="Unassembled WGS sequence"/>
</dbReference>
<dbReference type="InterPro" id="IPR036388">
    <property type="entry name" value="WH-like_DNA-bd_sf"/>
</dbReference>
<accession>A0A7X0B1V5</accession>
<proteinExistence type="predicted"/>
<evidence type="ECO:0000256" key="2">
    <source>
        <dbReference type="ARBA" id="ARBA00022777"/>
    </source>
</evidence>
<dbReference type="Gene3D" id="1.10.10.10">
    <property type="entry name" value="Winged helix-like DNA-binding domain superfamily/Winged helix DNA-binding domain"/>
    <property type="match status" value="1"/>
</dbReference>
<name>A0A7X0B1V5_9PROT</name>
<dbReference type="EMBL" id="JACIIZ010000016">
    <property type="protein sequence ID" value="MBB6254224.1"/>
    <property type="molecule type" value="Genomic_DNA"/>
</dbReference>
<dbReference type="RefSeq" id="WP_184806371.1">
    <property type="nucleotide sequence ID" value="NZ_JACIIZ010000016.1"/>
</dbReference>
<dbReference type="SUPFAM" id="SSF53613">
    <property type="entry name" value="Ribokinase-like"/>
    <property type="match status" value="1"/>
</dbReference>
<dbReference type="PANTHER" id="PTHR10584:SF166">
    <property type="entry name" value="RIBOKINASE"/>
    <property type="match status" value="1"/>
</dbReference>
<dbReference type="AlphaFoldDB" id="A0A7X0B1V5"/>
<keyword evidence="1 4" id="KW-0808">Transferase</keyword>
<dbReference type="PROSITE" id="PS00584">
    <property type="entry name" value="PFKB_KINASES_2"/>
    <property type="match status" value="1"/>
</dbReference>
<dbReference type="Pfam" id="PF13412">
    <property type="entry name" value="HTH_24"/>
    <property type="match status" value="1"/>
</dbReference>
<dbReference type="CDD" id="cd01941">
    <property type="entry name" value="YeiC_kinase_like"/>
    <property type="match status" value="1"/>
</dbReference>
<dbReference type="InterPro" id="IPR002173">
    <property type="entry name" value="Carboh/pur_kinase_PfkB_CS"/>
</dbReference>
<evidence type="ECO:0000256" key="1">
    <source>
        <dbReference type="ARBA" id="ARBA00022679"/>
    </source>
</evidence>
<protein>
    <submittedName>
        <fullName evidence="4">Pseudouridine kinase</fullName>
        <ecNumber evidence="4">2.7.1.83</ecNumber>
    </submittedName>
</protein>
<gene>
    <name evidence="4" type="ORF">FHS74_004810</name>
</gene>
<dbReference type="Pfam" id="PF00294">
    <property type="entry name" value="PfkB"/>
    <property type="match status" value="1"/>
</dbReference>
<dbReference type="InterPro" id="IPR029056">
    <property type="entry name" value="Ribokinase-like"/>
</dbReference>
<dbReference type="InterPro" id="IPR011611">
    <property type="entry name" value="PfkB_dom"/>
</dbReference>
<comment type="caution">
    <text evidence="4">The sequence shown here is derived from an EMBL/GenBank/DDBJ whole genome shotgun (WGS) entry which is preliminary data.</text>
</comment>
<sequence length="372" mass="38193">MTTRVTDPSDQERAVLDCVTANPFVSQQDMADSLGLARSTVAAHVASLTRKGLLLGRGYILPAARRVVCLGGAVLDRKYQALAPLVPATSNPVSGVRSPGGVARNVAENLARLAVPTALISIVGEDETGREILNHLRTLGVDVSQVAVTVDAPTAEYAAILGPDGDLAVAAADMRIFDLYTPALLDRAWPHLAAACWVFADCNLPADTLAALVARRRDARFQLALDAVSIPKLARLPADLSGIDLLFMNLEEANALLGTSGATLADALVAARGLRSRGVAGAVVTLGARGTAVAGGDTAATFAAVPALPLDTTGAGDAMIAGALYRLVAGDDLPTAARMGALVGALTTESKASVHPGLSPQLLDANLHRLTI</sequence>
<evidence type="ECO:0000259" key="3">
    <source>
        <dbReference type="Pfam" id="PF00294"/>
    </source>
</evidence>
<dbReference type="GO" id="GO:0050225">
    <property type="term" value="F:pseudouridine kinase activity"/>
    <property type="evidence" value="ECO:0007669"/>
    <property type="project" value="UniProtKB-EC"/>
</dbReference>
<keyword evidence="5" id="KW-1185">Reference proteome</keyword>
<evidence type="ECO:0000313" key="4">
    <source>
        <dbReference type="EMBL" id="MBB6254224.1"/>
    </source>
</evidence>
<dbReference type="PANTHER" id="PTHR10584">
    <property type="entry name" value="SUGAR KINASE"/>
    <property type="match status" value="1"/>
</dbReference>
<keyword evidence="2 4" id="KW-0418">Kinase</keyword>
<organism evidence="4 5">
    <name type="scientific">Nitrospirillum iridis</name>
    <dbReference type="NCBI Taxonomy" id="765888"/>
    <lineage>
        <taxon>Bacteria</taxon>
        <taxon>Pseudomonadati</taxon>
        <taxon>Pseudomonadota</taxon>
        <taxon>Alphaproteobacteria</taxon>
        <taxon>Rhodospirillales</taxon>
        <taxon>Azospirillaceae</taxon>
        <taxon>Nitrospirillum</taxon>
    </lineage>
</organism>
<dbReference type="Gene3D" id="3.40.1190.20">
    <property type="match status" value="1"/>
</dbReference>
<evidence type="ECO:0000313" key="5">
    <source>
        <dbReference type="Proteomes" id="UP000539175"/>
    </source>
</evidence>
<dbReference type="EC" id="2.7.1.83" evidence="4"/>
<reference evidence="4 5" key="1">
    <citation type="submission" date="2020-08" db="EMBL/GenBank/DDBJ databases">
        <title>Genomic Encyclopedia of Type Strains, Phase IV (KMG-IV): sequencing the most valuable type-strain genomes for metagenomic binning, comparative biology and taxonomic classification.</title>
        <authorList>
            <person name="Goeker M."/>
        </authorList>
    </citation>
    <scope>NUCLEOTIDE SEQUENCE [LARGE SCALE GENOMIC DNA]</scope>
    <source>
        <strain evidence="4 5">DSM 22198</strain>
    </source>
</reference>